<keyword evidence="2" id="KW-1185">Reference proteome</keyword>
<dbReference type="EMBL" id="LUGG01000002">
    <property type="protein sequence ID" value="OBZ77642.1"/>
    <property type="molecule type" value="Genomic_DNA"/>
</dbReference>
<gene>
    <name evidence="1" type="ORF">A0H81_02548</name>
</gene>
<organism evidence="1 2">
    <name type="scientific">Grifola frondosa</name>
    <name type="common">Maitake</name>
    <name type="synonym">Polyporus frondosus</name>
    <dbReference type="NCBI Taxonomy" id="5627"/>
    <lineage>
        <taxon>Eukaryota</taxon>
        <taxon>Fungi</taxon>
        <taxon>Dikarya</taxon>
        <taxon>Basidiomycota</taxon>
        <taxon>Agaricomycotina</taxon>
        <taxon>Agaricomycetes</taxon>
        <taxon>Polyporales</taxon>
        <taxon>Grifolaceae</taxon>
        <taxon>Grifola</taxon>
    </lineage>
</organism>
<sequence>MDIGPRCRPCVPSGPPSPYLGSPKLNPALIDFSSTRTFFFAFAHSPPPMTTTSYVPDMTGCGYAGAKYKVREMDLYGHPSRSFAEDTISGSYLVANNEAPKVPPISRRSTYFEADHLT</sequence>
<evidence type="ECO:0000313" key="2">
    <source>
        <dbReference type="Proteomes" id="UP000092993"/>
    </source>
</evidence>
<accession>A0A1C7ML95</accession>
<dbReference type="AlphaFoldDB" id="A0A1C7ML95"/>
<comment type="caution">
    <text evidence="1">The sequence shown here is derived from an EMBL/GenBank/DDBJ whole genome shotgun (WGS) entry which is preliminary data.</text>
</comment>
<protein>
    <submittedName>
        <fullName evidence="1">Uncharacterized protein</fullName>
    </submittedName>
</protein>
<dbReference type="Proteomes" id="UP000092993">
    <property type="component" value="Unassembled WGS sequence"/>
</dbReference>
<reference evidence="1 2" key="1">
    <citation type="submission" date="2016-03" db="EMBL/GenBank/DDBJ databases">
        <title>Whole genome sequencing of Grifola frondosa 9006-11.</title>
        <authorList>
            <person name="Min B."/>
            <person name="Park H."/>
            <person name="Kim J.-G."/>
            <person name="Cho H."/>
            <person name="Oh Y.-L."/>
            <person name="Kong W.-S."/>
            <person name="Choi I.-G."/>
        </authorList>
    </citation>
    <scope>NUCLEOTIDE SEQUENCE [LARGE SCALE GENOMIC DNA]</scope>
    <source>
        <strain evidence="1 2">9006-11</strain>
    </source>
</reference>
<proteinExistence type="predicted"/>
<name>A0A1C7ML95_GRIFR</name>
<evidence type="ECO:0000313" key="1">
    <source>
        <dbReference type="EMBL" id="OBZ77642.1"/>
    </source>
</evidence>